<dbReference type="RefSeq" id="WP_184174871.1">
    <property type="nucleotide sequence ID" value="NZ_JACHGF010000004.1"/>
</dbReference>
<keyword evidence="5" id="KW-0574">Periplasm</keyword>
<gene>
    <name evidence="11" type="ORF">HNQ92_003077</name>
</gene>
<dbReference type="SUPFAM" id="SSF46626">
    <property type="entry name" value="Cytochrome c"/>
    <property type="match status" value="2"/>
</dbReference>
<proteinExistence type="predicted"/>
<evidence type="ECO:0000259" key="10">
    <source>
        <dbReference type="PROSITE" id="PS51007"/>
    </source>
</evidence>
<feature type="binding site" description="covalent" evidence="8">
    <location>
        <position position="218"/>
    </location>
    <ligand>
        <name>heme c</name>
        <dbReference type="ChEBI" id="CHEBI:61717"/>
        <label>2</label>
    </ligand>
</feature>
<dbReference type="InterPro" id="IPR026259">
    <property type="entry name" value="MauG/Cytc_peroxidase"/>
</dbReference>
<dbReference type="GO" id="GO:0042597">
    <property type="term" value="C:periplasmic space"/>
    <property type="evidence" value="ECO:0007669"/>
    <property type="project" value="UniProtKB-SubCell"/>
</dbReference>
<feature type="binding site" description="covalent" evidence="8">
    <location>
        <position position="215"/>
    </location>
    <ligand>
        <name>heme c</name>
        <dbReference type="ChEBI" id="CHEBI:61717"/>
        <label>2</label>
    </ligand>
</feature>
<dbReference type="GO" id="GO:0009055">
    <property type="term" value="F:electron transfer activity"/>
    <property type="evidence" value="ECO:0007669"/>
    <property type="project" value="InterPro"/>
</dbReference>
<evidence type="ECO:0000256" key="7">
    <source>
        <dbReference type="ARBA" id="ARBA00023004"/>
    </source>
</evidence>
<keyword evidence="12" id="KW-1185">Reference proteome</keyword>
<dbReference type="GO" id="GO:0004130">
    <property type="term" value="F:cytochrome-c peroxidase activity"/>
    <property type="evidence" value="ECO:0007669"/>
    <property type="project" value="UniProtKB-EC"/>
</dbReference>
<reference evidence="11 12" key="1">
    <citation type="submission" date="2020-08" db="EMBL/GenBank/DDBJ databases">
        <title>Genomic Encyclopedia of Type Strains, Phase IV (KMG-IV): sequencing the most valuable type-strain genomes for metagenomic binning, comparative biology and taxonomic classification.</title>
        <authorList>
            <person name="Goeker M."/>
        </authorList>
    </citation>
    <scope>NUCLEOTIDE SEQUENCE [LARGE SCALE GENOMIC DNA]</scope>
    <source>
        <strain evidence="11 12">DSM 105074</strain>
    </source>
</reference>
<keyword evidence="4" id="KW-0732">Signal</keyword>
<evidence type="ECO:0000256" key="9">
    <source>
        <dbReference type="PIRSR" id="PIRSR000294-2"/>
    </source>
</evidence>
<accession>A0A840TZ73</accession>
<protein>
    <submittedName>
        <fullName evidence="11">Cytochrome c peroxidase</fullName>
        <ecNumber evidence="11">1.11.1.5</ecNumber>
    </submittedName>
</protein>
<dbReference type="InterPro" id="IPR051395">
    <property type="entry name" value="Cytochrome_c_Peroxidase/MauG"/>
</dbReference>
<dbReference type="GO" id="GO:0046872">
    <property type="term" value="F:metal ion binding"/>
    <property type="evidence" value="ECO:0007669"/>
    <property type="project" value="UniProtKB-KW"/>
</dbReference>
<comment type="subcellular location">
    <subcellularLocation>
        <location evidence="1">Periplasm</location>
    </subcellularLocation>
</comment>
<feature type="domain" description="Cytochrome c" evidence="10">
    <location>
        <begin position="202"/>
        <end position="327"/>
    </location>
</feature>
<name>A0A840TZ73_9BACT</name>
<dbReference type="Proteomes" id="UP000557307">
    <property type="component" value="Unassembled WGS sequence"/>
</dbReference>
<comment type="cofactor">
    <cofactor evidence="8">
        <name>heme</name>
        <dbReference type="ChEBI" id="CHEBI:30413"/>
    </cofactor>
    <text evidence="8">Binds 2 heme groups.</text>
</comment>
<evidence type="ECO:0000256" key="6">
    <source>
        <dbReference type="ARBA" id="ARBA00023002"/>
    </source>
</evidence>
<dbReference type="InterPro" id="IPR004852">
    <property type="entry name" value="Di-haem_cyt_c_peroxidsae"/>
</dbReference>
<evidence type="ECO:0000256" key="8">
    <source>
        <dbReference type="PIRSR" id="PIRSR000294-1"/>
    </source>
</evidence>
<dbReference type="PANTHER" id="PTHR30600">
    <property type="entry name" value="CYTOCHROME C PEROXIDASE-RELATED"/>
    <property type="match status" value="1"/>
</dbReference>
<keyword evidence="2 8" id="KW-0349">Heme</keyword>
<dbReference type="AlphaFoldDB" id="A0A840TZ73"/>
<comment type="caution">
    <text evidence="11">The sequence shown here is derived from an EMBL/GenBank/DDBJ whole genome shotgun (WGS) entry which is preliminary data.</text>
</comment>
<dbReference type="InterPro" id="IPR036909">
    <property type="entry name" value="Cyt_c-like_dom_sf"/>
</dbReference>
<keyword evidence="3 9" id="KW-0479">Metal-binding</keyword>
<keyword evidence="6 11" id="KW-0560">Oxidoreductase</keyword>
<keyword evidence="7 9" id="KW-0408">Iron</keyword>
<dbReference type="PANTHER" id="PTHR30600:SF10">
    <property type="entry name" value="BLL6722 PROTEIN"/>
    <property type="match status" value="1"/>
</dbReference>
<dbReference type="InterPro" id="IPR009056">
    <property type="entry name" value="Cyt_c-like_dom"/>
</dbReference>
<comment type="PTM">
    <text evidence="8">Binds 2 heme groups per subunit.</text>
</comment>
<evidence type="ECO:0000256" key="2">
    <source>
        <dbReference type="ARBA" id="ARBA00022617"/>
    </source>
</evidence>
<dbReference type="Gene3D" id="1.10.760.10">
    <property type="entry name" value="Cytochrome c-like domain"/>
    <property type="match status" value="2"/>
</dbReference>
<evidence type="ECO:0000256" key="4">
    <source>
        <dbReference type="ARBA" id="ARBA00022729"/>
    </source>
</evidence>
<evidence type="ECO:0000256" key="3">
    <source>
        <dbReference type="ARBA" id="ARBA00022723"/>
    </source>
</evidence>
<dbReference type="Pfam" id="PF03150">
    <property type="entry name" value="CCP_MauG"/>
    <property type="match status" value="1"/>
</dbReference>
<feature type="binding site" description="axial binding residue" evidence="9">
    <location>
        <position position="219"/>
    </location>
    <ligand>
        <name>heme c</name>
        <dbReference type="ChEBI" id="CHEBI:61717"/>
        <label>2</label>
    </ligand>
    <ligandPart>
        <name>Fe</name>
        <dbReference type="ChEBI" id="CHEBI:18248"/>
    </ligandPart>
</feature>
<dbReference type="PIRSF" id="PIRSF000294">
    <property type="entry name" value="Cytochrome-c_peroxidase"/>
    <property type="match status" value="1"/>
</dbReference>
<dbReference type="PROSITE" id="PS51007">
    <property type="entry name" value="CYTC"/>
    <property type="match status" value="1"/>
</dbReference>
<feature type="binding site" description="axial binding residue" evidence="9">
    <location>
        <position position="75"/>
    </location>
    <ligand>
        <name>heme c</name>
        <dbReference type="ChEBI" id="CHEBI:61717"/>
        <label>1</label>
    </ligand>
    <ligandPart>
        <name>Fe</name>
        <dbReference type="ChEBI" id="CHEBI:18248"/>
    </ligandPart>
</feature>
<feature type="binding site" description="covalent" evidence="8">
    <location>
        <position position="74"/>
    </location>
    <ligand>
        <name>heme c</name>
        <dbReference type="ChEBI" id="CHEBI:61717"/>
        <label>1</label>
    </ligand>
</feature>
<sequence length="340" mass="38165">MRYGYYLVLLGLLGSCTAPESTAPKVAFEVPANFPAPTYDFSRNPITQDGFELGKALFNDPILSRDLTISCAECHTQPHGFTHHGHDVSHGIDNRKGTRNSLPIQNMAWESEFFWDGGVGDLDFVPIVPIENPVEMDENTGNVLEKLRQTRRYPLLFKKAFGSEEITSQRFLKALSQFMLTLVSANSRYDKYVRQEGEVLTQEERAGLALFKQNCASCHAGELFTDKSYRNNGLTLQGTPDEGRYLITANPADKYRFRVPSLRNVAVTAPYMHDGRFYTLEAVLDHYASGVQDTPNLDPLLQQNGRRGIPLTAQEKAQLVAFLGTLTDTDFLTDKRFSSH</sequence>
<evidence type="ECO:0000313" key="11">
    <source>
        <dbReference type="EMBL" id="MBB5284929.1"/>
    </source>
</evidence>
<dbReference type="PROSITE" id="PS51257">
    <property type="entry name" value="PROKAR_LIPOPROTEIN"/>
    <property type="match status" value="1"/>
</dbReference>
<evidence type="ECO:0000256" key="1">
    <source>
        <dbReference type="ARBA" id="ARBA00004418"/>
    </source>
</evidence>
<evidence type="ECO:0000256" key="5">
    <source>
        <dbReference type="ARBA" id="ARBA00022764"/>
    </source>
</evidence>
<keyword evidence="11" id="KW-0575">Peroxidase</keyword>
<evidence type="ECO:0000313" key="12">
    <source>
        <dbReference type="Proteomes" id="UP000557307"/>
    </source>
</evidence>
<dbReference type="GO" id="GO:0020037">
    <property type="term" value="F:heme binding"/>
    <property type="evidence" value="ECO:0007669"/>
    <property type="project" value="InterPro"/>
</dbReference>
<dbReference type="EC" id="1.11.1.5" evidence="11"/>
<organism evidence="11 12">
    <name type="scientific">Rhabdobacter roseus</name>
    <dbReference type="NCBI Taxonomy" id="1655419"/>
    <lineage>
        <taxon>Bacteria</taxon>
        <taxon>Pseudomonadati</taxon>
        <taxon>Bacteroidota</taxon>
        <taxon>Cytophagia</taxon>
        <taxon>Cytophagales</taxon>
        <taxon>Cytophagaceae</taxon>
        <taxon>Rhabdobacter</taxon>
    </lineage>
</organism>
<feature type="binding site" description="covalent" evidence="8">
    <location>
        <position position="71"/>
    </location>
    <ligand>
        <name>heme c</name>
        <dbReference type="ChEBI" id="CHEBI:61717"/>
        <label>1</label>
    </ligand>
</feature>
<dbReference type="EMBL" id="JACHGF010000004">
    <property type="protein sequence ID" value="MBB5284929.1"/>
    <property type="molecule type" value="Genomic_DNA"/>
</dbReference>